<keyword evidence="2" id="KW-0274">FAD</keyword>
<dbReference type="InterPro" id="IPR016167">
    <property type="entry name" value="FAD-bd_PCMH_sub1"/>
</dbReference>
<dbReference type="SMART" id="SM01092">
    <property type="entry name" value="CO_deh_flav_C"/>
    <property type="match status" value="1"/>
</dbReference>
<evidence type="ECO:0000259" key="4">
    <source>
        <dbReference type="PROSITE" id="PS51387"/>
    </source>
</evidence>
<evidence type="ECO:0000313" key="5">
    <source>
        <dbReference type="EMBL" id="MDJ1158953.1"/>
    </source>
</evidence>
<sequence>MYLRPVTLDEAVDVLATHGGRILAGGTDFFPALGDRQPAGPIIDISRLDELKAISVGPEAVRIGARATWSAVAAAPLPRAFDALKVAAREVGSLQIQNAGTVAGNLCNASPAADGVPPLLALDAEVELSARGGTRRLPLAAFITGYRQTAIRPDEIVTAVVVPRTIEGASAFLKLGARRYLVISIAMAAAVVEADAAGRVAEARVAVGACSAVAQRLAALEAALVGAPARPGLGDRVTTDHLAALSPIDDLRATAAYRRDAALTLIRRALEACVAEN</sequence>
<accession>A0ABT7AHX0</accession>
<dbReference type="PROSITE" id="PS51387">
    <property type="entry name" value="FAD_PCMH"/>
    <property type="match status" value="1"/>
</dbReference>
<dbReference type="RefSeq" id="WP_283740955.1">
    <property type="nucleotide sequence ID" value="NZ_JASJEV010000007.1"/>
</dbReference>
<dbReference type="InterPro" id="IPR005107">
    <property type="entry name" value="CO_DH_flav_C"/>
</dbReference>
<keyword evidence="3" id="KW-0560">Oxidoreductase</keyword>
<dbReference type="Gene3D" id="3.30.465.10">
    <property type="match status" value="1"/>
</dbReference>
<feature type="domain" description="FAD-binding PCMH-type" evidence="4">
    <location>
        <begin position="1"/>
        <end position="167"/>
    </location>
</feature>
<dbReference type="EMBL" id="JASJEV010000007">
    <property type="protein sequence ID" value="MDJ1158953.1"/>
    <property type="molecule type" value="Genomic_DNA"/>
</dbReference>
<dbReference type="PANTHER" id="PTHR42659">
    <property type="entry name" value="XANTHINE DEHYDROGENASE SUBUNIT C-RELATED"/>
    <property type="match status" value="1"/>
</dbReference>
<dbReference type="SUPFAM" id="SSF55447">
    <property type="entry name" value="CO dehydrogenase flavoprotein C-terminal domain-like"/>
    <property type="match status" value="1"/>
</dbReference>
<dbReference type="InterPro" id="IPR016169">
    <property type="entry name" value="FAD-bd_PCMH_sub2"/>
</dbReference>
<dbReference type="InterPro" id="IPR016166">
    <property type="entry name" value="FAD-bd_PCMH"/>
</dbReference>
<dbReference type="InterPro" id="IPR002346">
    <property type="entry name" value="Mopterin_DH_FAD-bd"/>
</dbReference>
<dbReference type="InterPro" id="IPR051312">
    <property type="entry name" value="Diverse_Substr_Oxidored"/>
</dbReference>
<reference evidence="5 6" key="1">
    <citation type="submission" date="2023-05" db="EMBL/GenBank/DDBJ databases">
        <title>Chelatococcus sp. nov., a moderately thermophilic bacterium isolated from hot spring microbial mat.</title>
        <authorList>
            <person name="Hu C.-J."/>
            <person name="Li W.-J."/>
        </authorList>
    </citation>
    <scope>NUCLEOTIDE SEQUENCE [LARGE SCALE GENOMIC DNA]</scope>
    <source>
        <strain evidence="5 6">SYSU G07232</strain>
    </source>
</reference>
<evidence type="ECO:0000256" key="1">
    <source>
        <dbReference type="ARBA" id="ARBA00022630"/>
    </source>
</evidence>
<dbReference type="Gene3D" id="3.30.43.10">
    <property type="entry name" value="Uridine Diphospho-n-acetylenolpyruvylglucosamine Reductase, domain 2"/>
    <property type="match status" value="1"/>
</dbReference>
<keyword evidence="1" id="KW-0285">Flavoprotein</keyword>
<organism evidence="5 6">
    <name type="scientific">Chelatococcus albus</name>
    <dbReference type="NCBI Taxonomy" id="3047466"/>
    <lineage>
        <taxon>Bacteria</taxon>
        <taxon>Pseudomonadati</taxon>
        <taxon>Pseudomonadota</taxon>
        <taxon>Alphaproteobacteria</taxon>
        <taxon>Hyphomicrobiales</taxon>
        <taxon>Chelatococcaceae</taxon>
        <taxon>Chelatococcus</taxon>
    </lineage>
</organism>
<dbReference type="SUPFAM" id="SSF56176">
    <property type="entry name" value="FAD-binding/transporter-associated domain-like"/>
    <property type="match status" value="1"/>
</dbReference>
<protein>
    <submittedName>
        <fullName evidence="5">FAD binding domain-containing protein</fullName>
    </submittedName>
</protein>
<dbReference type="Gene3D" id="3.30.390.50">
    <property type="entry name" value="CO dehydrogenase flavoprotein, C-terminal domain"/>
    <property type="match status" value="1"/>
</dbReference>
<dbReference type="PANTHER" id="PTHR42659:SF2">
    <property type="entry name" value="XANTHINE DEHYDROGENASE SUBUNIT C-RELATED"/>
    <property type="match status" value="1"/>
</dbReference>
<keyword evidence="6" id="KW-1185">Reference proteome</keyword>
<comment type="caution">
    <text evidence="5">The sequence shown here is derived from an EMBL/GenBank/DDBJ whole genome shotgun (WGS) entry which is preliminary data.</text>
</comment>
<gene>
    <name evidence="5" type="ORF">QNA08_11980</name>
</gene>
<evidence type="ECO:0000313" key="6">
    <source>
        <dbReference type="Proteomes" id="UP001321492"/>
    </source>
</evidence>
<evidence type="ECO:0000256" key="2">
    <source>
        <dbReference type="ARBA" id="ARBA00022827"/>
    </source>
</evidence>
<dbReference type="Proteomes" id="UP001321492">
    <property type="component" value="Unassembled WGS sequence"/>
</dbReference>
<dbReference type="InterPro" id="IPR036683">
    <property type="entry name" value="CO_DH_flav_C_dom_sf"/>
</dbReference>
<evidence type="ECO:0000256" key="3">
    <source>
        <dbReference type="ARBA" id="ARBA00023002"/>
    </source>
</evidence>
<dbReference type="InterPro" id="IPR036318">
    <property type="entry name" value="FAD-bd_PCMH-like_sf"/>
</dbReference>
<name>A0ABT7AHX0_9HYPH</name>
<dbReference type="Pfam" id="PF03450">
    <property type="entry name" value="CO_deh_flav_C"/>
    <property type="match status" value="1"/>
</dbReference>
<dbReference type="Pfam" id="PF00941">
    <property type="entry name" value="FAD_binding_5"/>
    <property type="match status" value="1"/>
</dbReference>
<proteinExistence type="predicted"/>